<evidence type="ECO:0000313" key="1">
    <source>
        <dbReference type="EMBL" id="TPX36093.1"/>
    </source>
</evidence>
<accession>A0A507CF03</accession>
<dbReference type="Proteomes" id="UP000320475">
    <property type="component" value="Unassembled WGS sequence"/>
</dbReference>
<dbReference type="AlphaFoldDB" id="A0A507CF03"/>
<comment type="caution">
    <text evidence="1">The sequence shown here is derived from an EMBL/GenBank/DDBJ whole genome shotgun (WGS) entry which is preliminary data.</text>
</comment>
<feature type="non-terminal residue" evidence="1">
    <location>
        <position position="1"/>
    </location>
</feature>
<name>A0A507CF03_9FUNG</name>
<sequence>GHVRESASQFSVARSGTYAALQYPYMVCNE</sequence>
<gene>
    <name evidence="1" type="ORF">SeLEV6574_g08091</name>
</gene>
<evidence type="ECO:0000313" key="2">
    <source>
        <dbReference type="Proteomes" id="UP000320475"/>
    </source>
</evidence>
<reference evidence="1 2" key="1">
    <citation type="journal article" date="2019" name="Sci. Rep.">
        <title>Comparative genomics of chytrid fungi reveal insights into the obligate biotrophic and pathogenic lifestyle of Synchytrium endobioticum.</title>
        <authorList>
            <person name="van de Vossenberg B.T.L.H."/>
            <person name="Warris S."/>
            <person name="Nguyen H.D.T."/>
            <person name="van Gent-Pelzer M.P.E."/>
            <person name="Joly D.L."/>
            <person name="van de Geest H.C."/>
            <person name="Bonants P.J.M."/>
            <person name="Smith D.S."/>
            <person name="Levesque C.A."/>
            <person name="van der Lee T.A.J."/>
        </authorList>
    </citation>
    <scope>NUCLEOTIDE SEQUENCE [LARGE SCALE GENOMIC DNA]</scope>
    <source>
        <strain evidence="1 2">LEV6574</strain>
    </source>
</reference>
<organism evidence="1 2">
    <name type="scientific">Synchytrium endobioticum</name>
    <dbReference type="NCBI Taxonomy" id="286115"/>
    <lineage>
        <taxon>Eukaryota</taxon>
        <taxon>Fungi</taxon>
        <taxon>Fungi incertae sedis</taxon>
        <taxon>Chytridiomycota</taxon>
        <taxon>Chytridiomycota incertae sedis</taxon>
        <taxon>Chytridiomycetes</taxon>
        <taxon>Synchytriales</taxon>
        <taxon>Synchytriaceae</taxon>
        <taxon>Synchytrium</taxon>
    </lineage>
</organism>
<protein>
    <submittedName>
        <fullName evidence="1">Uncharacterized protein</fullName>
    </submittedName>
</protein>
<dbReference type="EMBL" id="QEAM01000713">
    <property type="protein sequence ID" value="TPX36093.1"/>
    <property type="molecule type" value="Genomic_DNA"/>
</dbReference>
<proteinExistence type="predicted"/>